<evidence type="ECO:0000313" key="2">
    <source>
        <dbReference type="Proteomes" id="UP001164929"/>
    </source>
</evidence>
<evidence type="ECO:0000313" key="1">
    <source>
        <dbReference type="EMBL" id="KAJ6971037.1"/>
    </source>
</evidence>
<comment type="caution">
    <text evidence="1">The sequence shown here is derived from an EMBL/GenBank/DDBJ whole genome shotgun (WGS) entry which is preliminary data.</text>
</comment>
<dbReference type="Proteomes" id="UP001164929">
    <property type="component" value="Chromosome 15"/>
</dbReference>
<accession>A0AAD6LPP9</accession>
<keyword evidence="2" id="KW-1185">Reference proteome</keyword>
<name>A0AAD6LPP9_9ROSI</name>
<proteinExistence type="predicted"/>
<reference evidence="1" key="1">
    <citation type="journal article" date="2023" name="Mol. Ecol. Resour.">
        <title>Chromosome-level genome assembly of a triploid poplar Populus alba 'Berolinensis'.</title>
        <authorList>
            <person name="Chen S."/>
            <person name="Yu Y."/>
            <person name="Wang X."/>
            <person name="Wang S."/>
            <person name="Zhang T."/>
            <person name="Zhou Y."/>
            <person name="He R."/>
            <person name="Meng N."/>
            <person name="Wang Y."/>
            <person name="Liu W."/>
            <person name="Liu Z."/>
            <person name="Liu J."/>
            <person name="Guo Q."/>
            <person name="Huang H."/>
            <person name="Sederoff R.R."/>
            <person name="Wang G."/>
            <person name="Qu G."/>
            <person name="Chen S."/>
        </authorList>
    </citation>
    <scope>NUCLEOTIDE SEQUENCE</scope>
    <source>
        <strain evidence="1">SC-2020</strain>
    </source>
</reference>
<sequence>MLLVEYSNHALDQIFSGLNRMRFGCMHEALEVLVLIVGDRGTEHQNAQTRKIFSCFI</sequence>
<dbReference type="AlphaFoldDB" id="A0AAD6LPP9"/>
<dbReference type="EMBL" id="JAQIZT010000015">
    <property type="protein sequence ID" value="KAJ6971037.1"/>
    <property type="molecule type" value="Genomic_DNA"/>
</dbReference>
<organism evidence="1 2">
    <name type="scientific">Populus alba x Populus x berolinensis</name>
    <dbReference type="NCBI Taxonomy" id="444605"/>
    <lineage>
        <taxon>Eukaryota</taxon>
        <taxon>Viridiplantae</taxon>
        <taxon>Streptophyta</taxon>
        <taxon>Embryophyta</taxon>
        <taxon>Tracheophyta</taxon>
        <taxon>Spermatophyta</taxon>
        <taxon>Magnoliopsida</taxon>
        <taxon>eudicotyledons</taxon>
        <taxon>Gunneridae</taxon>
        <taxon>Pentapetalae</taxon>
        <taxon>rosids</taxon>
        <taxon>fabids</taxon>
        <taxon>Malpighiales</taxon>
        <taxon>Salicaceae</taxon>
        <taxon>Saliceae</taxon>
        <taxon>Populus</taxon>
    </lineage>
</organism>
<gene>
    <name evidence="1" type="ORF">NC653_035341</name>
</gene>
<protein>
    <submittedName>
        <fullName evidence="1">Uncharacterized protein</fullName>
    </submittedName>
</protein>